<protein>
    <recommendedName>
        <fullName evidence="5">Secreted protein</fullName>
    </recommendedName>
</protein>
<evidence type="ECO:0000256" key="2">
    <source>
        <dbReference type="SAM" id="SignalP"/>
    </source>
</evidence>
<reference evidence="3 4" key="1">
    <citation type="submission" date="2020-08" db="EMBL/GenBank/DDBJ databases">
        <title>Genomic Encyclopedia of Type Strains, Phase IV (KMG-IV): sequencing the most valuable type-strain genomes for metagenomic binning, comparative biology and taxonomic classification.</title>
        <authorList>
            <person name="Goeker M."/>
        </authorList>
    </citation>
    <scope>NUCLEOTIDE SEQUENCE [LARGE SCALE GENOMIC DNA]</scope>
    <source>
        <strain evidence="3 4">DSM 102134</strain>
    </source>
</reference>
<organism evidence="3 4">
    <name type="scientific">Pseudorhizobium flavum</name>
    <dbReference type="NCBI Taxonomy" id="1335061"/>
    <lineage>
        <taxon>Bacteria</taxon>
        <taxon>Pseudomonadati</taxon>
        <taxon>Pseudomonadota</taxon>
        <taxon>Alphaproteobacteria</taxon>
        <taxon>Hyphomicrobiales</taxon>
        <taxon>Rhizobiaceae</taxon>
        <taxon>Rhizobium/Agrobacterium group</taxon>
        <taxon>Pseudorhizobium</taxon>
    </lineage>
</organism>
<proteinExistence type="predicted"/>
<dbReference type="Proteomes" id="UP000535501">
    <property type="component" value="Unassembled WGS sequence"/>
</dbReference>
<evidence type="ECO:0008006" key="5">
    <source>
        <dbReference type="Google" id="ProtNLM"/>
    </source>
</evidence>
<keyword evidence="4" id="KW-1185">Reference proteome</keyword>
<feature type="chain" id="PRO_5030558496" description="Secreted protein" evidence="2">
    <location>
        <begin position="25"/>
        <end position="115"/>
    </location>
</feature>
<evidence type="ECO:0000313" key="4">
    <source>
        <dbReference type="Proteomes" id="UP000535501"/>
    </source>
</evidence>
<sequence>MRTFAAAMACLAVLVYASSFSAKHAPSLHLSPLSVGVQTHSHDQGDHSHDDWDVADLDTVGGDHHHADHTHETAGLVGMNGVSAPPEKQPSHLVLSFPLLGGPPFEIERPPRTIT</sequence>
<feature type="compositionally biased region" description="Basic and acidic residues" evidence="1">
    <location>
        <begin position="40"/>
        <end position="52"/>
    </location>
</feature>
<gene>
    <name evidence="3" type="ORF">HNQ75_000256</name>
</gene>
<comment type="caution">
    <text evidence="3">The sequence shown here is derived from an EMBL/GenBank/DDBJ whole genome shotgun (WGS) entry which is preliminary data.</text>
</comment>
<accession>A0A7W9YTW4</accession>
<dbReference type="AlphaFoldDB" id="A0A7W9YTW4"/>
<feature type="region of interest" description="Disordered" evidence="1">
    <location>
        <begin position="36"/>
        <end position="69"/>
    </location>
</feature>
<keyword evidence="2" id="KW-0732">Signal</keyword>
<evidence type="ECO:0000256" key="1">
    <source>
        <dbReference type="SAM" id="MobiDB-lite"/>
    </source>
</evidence>
<dbReference type="RefSeq" id="WP_139346352.1">
    <property type="nucleotide sequence ID" value="NZ_JACHEJ010000001.1"/>
</dbReference>
<evidence type="ECO:0000313" key="3">
    <source>
        <dbReference type="EMBL" id="MBB6178313.1"/>
    </source>
</evidence>
<feature type="signal peptide" evidence="2">
    <location>
        <begin position="1"/>
        <end position="24"/>
    </location>
</feature>
<name>A0A7W9YTW4_9HYPH</name>
<dbReference type="EMBL" id="JACHEJ010000001">
    <property type="protein sequence ID" value="MBB6178313.1"/>
    <property type="molecule type" value="Genomic_DNA"/>
</dbReference>